<dbReference type="EMBL" id="GBRH01210512">
    <property type="protein sequence ID" value="JAD87383.1"/>
    <property type="molecule type" value="Transcribed_RNA"/>
</dbReference>
<name>A0A0A9DL29_ARUDO</name>
<sequence length="73" mass="8553">MQSLLRFGKIYLHTIRLRSDMVFSLISYGLAEYVKPLNTCKLQHTYFINFTGSFNPLTFTAPPVPVRVYFLEF</sequence>
<proteinExistence type="predicted"/>
<organism evidence="1">
    <name type="scientific">Arundo donax</name>
    <name type="common">Giant reed</name>
    <name type="synonym">Donax arundinaceus</name>
    <dbReference type="NCBI Taxonomy" id="35708"/>
    <lineage>
        <taxon>Eukaryota</taxon>
        <taxon>Viridiplantae</taxon>
        <taxon>Streptophyta</taxon>
        <taxon>Embryophyta</taxon>
        <taxon>Tracheophyta</taxon>
        <taxon>Spermatophyta</taxon>
        <taxon>Magnoliopsida</taxon>
        <taxon>Liliopsida</taxon>
        <taxon>Poales</taxon>
        <taxon>Poaceae</taxon>
        <taxon>PACMAD clade</taxon>
        <taxon>Arundinoideae</taxon>
        <taxon>Arundineae</taxon>
        <taxon>Arundo</taxon>
    </lineage>
</organism>
<reference evidence="1" key="1">
    <citation type="submission" date="2014-09" db="EMBL/GenBank/DDBJ databases">
        <authorList>
            <person name="Magalhaes I.L.F."/>
            <person name="Oliveira U."/>
            <person name="Santos F.R."/>
            <person name="Vidigal T.H.D.A."/>
            <person name="Brescovit A.D."/>
            <person name="Santos A.J."/>
        </authorList>
    </citation>
    <scope>NUCLEOTIDE SEQUENCE</scope>
    <source>
        <tissue evidence="1">Shoot tissue taken approximately 20 cm above the soil surface</tissue>
    </source>
</reference>
<protein>
    <submittedName>
        <fullName evidence="1">Uncharacterized protein</fullName>
    </submittedName>
</protein>
<evidence type="ECO:0000313" key="1">
    <source>
        <dbReference type="EMBL" id="JAD87383.1"/>
    </source>
</evidence>
<accession>A0A0A9DL29</accession>
<dbReference type="AlphaFoldDB" id="A0A0A9DL29"/>
<reference evidence="1" key="2">
    <citation type="journal article" date="2015" name="Data Brief">
        <title>Shoot transcriptome of the giant reed, Arundo donax.</title>
        <authorList>
            <person name="Barrero R.A."/>
            <person name="Guerrero F.D."/>
            <person name="Moolhuijzen P."/>
            <person name="Goolsby J.A."/>
            <person name="Tidwell J."/>
            <person name="Bellgard S.E."/>
            <person name="Bellgard M.I."/>
        </authorList>
    </citation>
    <scope>NUCLEOTIDE SEQUENCE</scope>
    <source>
        <tissue evidence="1">Shoot tissue taken approximately 20 cm above the soil surface</tissue>
    </source>
</reference>